<evidence type="ECO:0000256" key="11">
    <source>
        <dbReference type="ARBA" id="ARBA00022989"/>
    </source>
</evidence>
<dbReference type="PANTHER" id="PTHR10166:SF59">
    <property type="entry name" value="VOLTAGE-DEPENDENT CALCIUM CHANNEL SUBUNIT ALPHA-2_DELTA-4"/>
    <property type="match status" value="1"/>
</dbReference>
<proteinExistence type="inferred from homology"/>
<evidence type="ECO:0000256" key="4">
    <source>
        <dbReference type="ARBA" id="ARBA00022568"/>
    </source>
</evidence>
<reference evidence="18" key="1">
    <citation type="submission" date="2019-03" db="UniProtKB">
        <authorList>
            <consortium name="Ensembl"/>
        </authorList>
    </citation>
    <scope>IDENTIFICATION</scope>
</reference>
<keyword evidence="16" id="KW-0407">Ion channel</keyword>
<evidence type="ECO:0000256" key="6">
    <source>
        <dbReference type="ARBA" id="ARBA00022692"/>
    </source>
</evidence>
<evidence type="ECO:0000256" key="7">
    <source>
        <dbReference type="ARBA" id="ARBA00022723"/>
    </source>
</evidence>
<dbReference type="PROSITE" id="PS50234">
    <property type="entry name" value="VWFA"/>
    <property type="match status" value="1"/>
</dbReference>
<dbReference type="GO" id="GO:0005245">
    <property type="term" value="F:voltage-gated calcium channel activity"/>
    <property type="evidence" value="ECO:0007669"/>
    <property type="project" value="Ensembl"/>
</dbReference>
<accession>A0A452U5S7</accession>
<dbReference type="FunFam" id="3.40.50.410:FF:000007">
    <property type="entry name" value="Calcium voltage-gated channel auxiliary subunit alpha2delta 3"/>
    <property type="match status" value="1"/>
</dbReference>
<evidence type="ECO:0000256" key="15">
    <source>
        <dbReference type="ARBA" id="ARBA00023180"/>
    </source>
</evidence>
<dbReference type="FunFam" id="3.30.450.20:FF:000012">
    <property type="entry name" value="Calcium channel, voltage-dependent, alpha2/delta subunit 3"/>
    <property type="match status" value="1"/>
</dbReference>
<dbReference type="PANTHER" id="PTHR10166">
    <property type="entry name" value="VOLTAGE-DEPENDENT CALCIUM CHANNEL SUBUNIT ALPHA-2/DELTA-RELATED"/>
    <property type="match status" value="1"/>
</dbReference>
<comment type="subcellular location">
    <subcellularLocation>
        <location evidence="1">Membrane</location>
        <topology evidence="1">Single-pass type I membrane protein</topology>
    </subcellularLocation>
</comment>
<evidence type="ECO:0000256" key="1">
    <source>
        <dbReference type="ARBA" id="ARBA00004479"/>
    </source>
</evidence>
<dbReference type="Gene3D" id="3.30.450.20">
    <property type="entry name" value="PAS domain"/>
    <property type="match status" value="1"/>
</dbReference>
<keyword evidence="3" id="KW-0813">Transport</keyword>
<name>A0A452U5S7_URSMA</name>
<dbReference type="InterPro" id="IPR013680">
    <property type="entry name" value="VDCC_a2/dsu"/>
</dbReference>
<evidence type="ECO:0000256" key="16">
    <source>
        <dbReference type="ARBA" id="ARBA00023303"/>
    </source>
</evidence>
<comment type="similarity">
    <text evidence="2">Belongs to the calcium channel subunit alpha-2/delta family.</text>
</comment>
<keyword evidence="5" id="KW-0107">Calcium channel</keyword>
<keyword evidence="13" id="KW-0472">Membrane</keyword>
<dbReference type="InterPro" id="IPR013608">
    <property type="entry name" value="VWA_N"/>
</dbReference>
<keyword evidence="12" id="KW-0406">Ion transport</keyword>
<keyword evidence="6" id="KW-0812">Transmembrane</keyword>
<dbReference type="SUPFAM" id="SSF53300">
    <property type="entry name" value="vWA-like"/>
    <property type="match status" value="1"/>
</dbReference>
<dbReference type="InterPro" id="IPR036465">
    <property type="entry name" value="vWFA_dom_sf"/>
</dbReference>
<keyword evidence="11" id="KW-1133">Transmembrane helix</keyword>
<dbReference type="InterPro" id="IPR051173">
    <property type="entry name" value="Ca_channel_alpha-2/delta"/>
</dbReference>
<dbReference type="SMART" id="SM00327">
    <property type="entry name" value="VWA"/>
    <property type="match status" value="1"/>
</dbReference>
<dbReference type="InterPro" id="IPR002035">
    <property type="entry name" value="VWF_A"/>
</dbReference>
<keyword evidence="14" id="KW-1015">Disulfide bond</keyword>
<keyword evidence="7" id="KW-0479">Metal-binding</keyword>
<dbReference type="GO" id="GO:0046872">
    <property type="term" value="F:metal ion binding"/>
    <property type="evidence" value="ECO:0007669"/>
    <property type="project" value="UniProtKB-KW"/>
</dbReference>
<dbReference type="Pfam" id="PF00092">
    <property type="entry name" value="VWA"/>
    <property type="match status" value="1"/>
</dbReference>
<dbReference type="Ensembl" id="ENSUMAT00000019021.1">
    <property type="protein sequence ID" value="ENSUMAP00000016076.1"/>
    <property type="gene ID" value="ENSUMAG00000011704.1"/>
</dbReference>
<organism evidence="18">
    <name type="scientific">Ursus maritimus</name>
    <name type="common">Polar bear</name>
    <name type="synonym">Thalarctos maritimus</name>
    <dbReference type="NCBI Taxonomy" id="29073"/>
    <lineage>
        <taxon>Eukaryota</taxon>
        <taxon>Metazoa</taxon>
        <taxon>Chordata</taxon>
        <taxon>Craniata</taxon>
        <taxon>Vertebrata</taxon>
        <taxon>Euteleostomi</taxon>
        <taxon>Mammalia</taxon>
        <taxon>Eutheria</taxon>
        <taxon>Laurasiatheria</taxon>
        <taxon>Carnivora</taxon>
        <taxon>Caniformia</taxon>
        <taxon>Ursidae</taxon>
        <taxon>Ursus</taxon>
    </lineage>
</organism>
<keyword evidence="4" id="KW-0109">Calcium transport</keyword>
<dbReference type="AlphaFoldDB" id="A0A452U5S7"/>
<evidence type="ECO:0000256" key="12">
    <source>
        <dbReference type="ARBA" id="ARBA00023065"/>
    </source>
</evidence>
<evidence type="ECO:0000256" key="5">
    <source>
        <dbReference type="ARBA" id="ARBA00022673"/>
    </source>
</evidence>
<dbReference type="CDD" id="cd01463">
    <property type="entry name" value="vWA_VGCC_like"/>
    <property type="match status" value="1"/>
</dbReference>
<gene>
    <name evidence="18" type="primary">CACNA2D4</name>
</gene>
<keyword evidence="10" id="KW-0851">Voltage-gated channel</keyword>
<evidence type="ECO:0000256" key="13">
    <source>
        <dbReference type="ARBA" id="ARBA00023136"/>
    </source>
</evidence>
<feature type="domain" description="VWFA" evidence="17">
    <location>
        <begin position="292"/>
        <end position="474"/>
    </location>
</feature>
<evidence type="ECO:0000259" key="17">
    <source>
        <dbReference type="PROSITE" id="PS50234"/>
    </source>
</evidence>
<keyword evidence="9" id="KW-0106">Calcium</keyword>
<keyword evidence="15" id="KW-0325">Glycoprotein</keyword>
<dbReference type="GeneTree" id="ENSGT00940000155997"/>
<evidence type="ECO:0000256" key="2">
    <source>
        <dbReference type="ARBA" id="ARBA00007060"/>
    </source>
</evidence>
<evidence type="ECO:0000313" key="18">
    <source>
        <dbReference type="Ensembl" id="ENSUMAP00000016076"/>
    </source>
</evidence>
<dbReference type="GO" id="GO:0050908">
    <property type="term" value="P:detection of light stimulus involved in visual perception"/>
    <property type="evidence" value="ECO:0007669"/>
    <property type="project" value="Ensembl"/>
</dbReference>
<evidence type="ECO:0000256" key="14">
    <source>
        <dbReference type="ARBA" id="ARBA00023157"/>
    </source>
</evidence>
<evidence type="ECO:0000256" key="3">
    <source>
        <dbReference type="ARBA" id="ARBA00022448"/>
    </source>
</evidence>
<evidence type="ECO:0000256" key="9">
    <source>
        <dbReference type="ARBA" id="ARBA00022837"/>
    </source>
</evidence>
<evidence type="ECO:0000256" key="10">
    <source>
        <dbReference type="ARBA" id="ARBA00022882"/>
    </source>
</evidence>
<dbReference type="Gene3D" id="3.40.50.410">
    <property type="entry name" value="von Willebrand factor, type A domain"/>
    <property type="match status" value="1"/>
</dbReference>
<protein>
    <submittedName>
        <fullName evidence="18">Calcium voltage-gated channel auxiliary subunit alpha2delta 4</fullName>
    </submittedName>
</protein>
<keyword evidence="8" id="KW-0732">Signal</keyword>
<dbReference type="Pfam" id="PF08473">
    <property type="entry name" value="VGCC_alpha2"/>
    <property type="match status" value="1"/>
</dbReference>
<evidence type="ECO:0000256" key="8">
    <source>
        <dbReference type="ARBA" id="ARBA00022729"/>
    </source>
</evidence>
<sequence length="1109" mass="124226">SEATLFSLSLHPEPRRDTMPGLPRFYVDTNAPHHRRPCCLWPVAGASLQKTTVLLCLLLSSTSLSPTGGQTKIPLDTVKLWADAFGRDLYNTVTKYSGSLLLQKKYKDVEPSLSISEVDGLELVRKFSEDMEAMLRRKVEAVKNLVEAAEEADLNHEFNESLVFDYYNSVLINERDENGNYVELGAEFILESNTHFSNLMVNTSISNVQLPTNVYNKDPDILNGVYMSEALNPVFVENFQRDPTLTWQYFGSSTGFFRIYPGIKWTPDENGVIAFDCRNRGWYIQAATSPKDIVIVVDTSGSMKGLRMTIAKHTISTILDTLGENDFVNIIAYSDYIHYIEPCFKGILVQADRDNREHFKQLVDELMVKGVGVVNQALAEAFQILKQFQEARQGSLCNQAIMLITDGAVEDYEPVFEKYNWPDRKVRVFTYLIGREVTFADRMKWIACNNKGYYTQISTLADAQENVMEYLHVLSRPMVINHDHDITWTEAYMDSKLLTSQAQNLMLLTTVAMPVFSKKNETRSHGILLGVVGSDVALRELMKLAPRYKLGVHGYAFLNTNNGYILSHPDLRPLYREGKKLKPKPNYNSVDLSEVEWEDRAETLRTAMINGETGSLSMDVKVPLDKGKRVLFLTNDYFFTDISDTPFSLGVVLSRGHGEYILLGNTSVEDGLHDLLHPDLTLASDWIYCITDIDPDHRKLSQLEAMVRFLTGEDPDLQCDEELVREVLLDAVVTAPMEAYWTALALNASDESEEMVDMAFLGTRAGLLRSTLFVGSEKVSDKKFLTPEDEASVFTMDHFPLWYRQAAEQPAGSFVFNLRSAEGPGNAYPCVPGAKLDQGVTLPAALGGKQEQMGNRMSTPLGPGRHLLLVSPQELDCLVIDNNGFILISERSQEMGRFLGEVDGALMTQLLSTGVFSQVTMYDYQAMCRPLSHHPSAARPLVSPISVLLTATRWLVNEFLGADTGQHTGHKKQDVLQPCDTEYPVFVHQTAIQETNGVIECGGCQKIFVMQQIPSSNLLLLVTDPTCDCSIFPLVLQEMFTLTVNSAHNASVKCDRMRSQKLRRRPDSCHAFHPEENAQECGSTSATSASLPMLLLPVCAWVLPPQLLR</sequence>
<dbReference type="Pfam" id="PF08399">
    <property type="entry name" value="VWA_N"/>
    <property type="match status" value="1"/>
</dbReference>
<dbReference type="GO" id="GO:0005891">
    <property type="term" value="C:voltage-gated calcium channel complex"/>
    <property type="evidence" value="ECO:0007669"/>
    <property type="project" value="Ensembl"/>
</dbReference>